<comment type="caution">
    <text evidence="3">The sequence shown here is derived from an EMBL/GenBank/DDBJ whole genome shotgun (WGS) entry which is preliminary data.</text>
</comment>
<feature type="domain" description="Dermonecrotic toxin N-terminal" evidence="2">
    <location>
        <begin position="928"/>
        <end position="1151"/>
    </location>
</feature>
<gene>
    <name evidence="3" type="ORF">HX893_28730</name>
</gene>
<protein>
    <recommendedName>
        <fullName evidence="2">Dermonecrotic toxin N-terminal domain-containing protein</fullName>
    </recommendedName>
</protein>
<sequence length="1734" mass="194844">MASVTPPYFFDEYLRPITRKQPTERERALGLTLKDIDWLSAVYTATDSGRQAGDLPMSVETLALERPGQTAIALAGTFMMSPSPAGKKAVLYTPYAGMEVFDNRAACLEELTQRLKDPVLRLDLIRFLSIAQRSELLPKSPFTLTALTLKNGVFEEQEKAIKANQTEDMQHVLRELRTIPTLAEMLEVGFEGLIEKMEDFKHLKLKDTRVNSFSASKDDNGNGVSRWVGSASLSDTLLQYYVKQAWPTGQTRTFSNPRHDKSGFTEAQHKQDQTRWETLVQQAAGILAKLLSAALQSWWNEPIGKDKSAAGQSRMDLFTQAMSDKFREGLLFKRQDDVVTSEQARRLLAIFLPDQAARSAWHKALRIETVKIHAPYQHYVQLAATLLIIDEHAYLYTQSRGLQVLKDAEDLNDTLLSMLKAAGHRDELLNFLSLDERSLYLNMRDVQVSGLPVEGGVFWGMVNDIYDKQLSNLEYALTQFRRSEGTVDLNALLDCSLDIRQMLDSRLLSLDAEGRWSLHPISSGNGRPSTVQAERAKLQLQALQTDESILIAQRAKHPTLRSLATEALNEAMTKHYLDLDATDVFVNTYPTEAQDREEREPKSSVNMVDHFIQRLANATGMIGSTPRLGFYGSRHEGAALSWNSLNSRIFNDVITQTVANFTNHNVRAQPRRFLKKYGEEMAKCFMHGLRSEAELRLLNNTLGQTPYAILDTVLRADSMTRVKRHGLHGFLPDAFGLTVTTNADKTPQPLASCFVLTERGGLDPLRSGEVVLWTPQLGYEAFPSLTALRDALKQRLAKFDRRNALLENLRINLRLSHQTYQLGPLQRIDGHLLENRQQSYLTHHLATIDYWLAMPLGPKQLQDRLDDEMQRVAPSNIDRAKAIANTMIQQQALPAWLGMASPMDQLRHAELLEQYRLSAPDNQDYLHSLPTLREHVADALTALLKTRFPDTPLDPENILIPARVALNGHTQSLTDFALRHLPDLEPDNLTPQARDTTALPATLDGSAVVQLVRQLDIGKTYRELLKTHLTADTEDARKRRELFCQQLPWQVLRHAHEETLEERLSPSGWGFVQQIFDMPDAVARDAVTGATAMIRPLELIATAGATPAKVLGVYVIGPRGMATGPSLLYAPYAPFSVLKEYGSEEKLQDAINVPGPLQDWVLRQMGDPDQATFRNLFKQPQSPKEKEEEEKEKEEKVSLASNPIRGNLLRQLFHDNAEQLIKMLSCQFDKAGKHLWDGVTSLLRKGVPMALQFIAGKLKYPLVVWRSFKLFKASAEALQEQRFGEGLHIFIQGLAQIASLREQLDEVLPSDAKPAPPAPSTDPDSPVPAITADTLDVTEPQRTRMRRFEDMTVALTDMQLDPNSHVYTQPVNNRSYVPVGGRVYPVARSGNRWRVSLAPELGPLVERNAQGQWVLDLSEREPHFGPTLSRVRGRVITRQTVREAMNIEAAGMPAIRGLDWEKGLCIDRGLNLAIGYTQTCRRNLLQFALHRDPDSRVGLFLSEMFGLIKFSPEQVEKVLNRVREVLDGLTEQSLVTLDSSRFVMGAARGDAIHAFAFTVPKDVERKIYLLDLFFNSTMQEIYGNHLNLPFGIGDHARAATLIHEVSHIVSKTEDYAYLDSMTPYLDLISRGTPDGQKLYTKLEQVQSTAFSVLTPATVLFKTWDALADRWNDIGDTGSVKARDKILHLTGAKTLDDARQRFMSDVDRRIDIILANADSVTFLITHLGRESEPGA</sequence>
<dbReference type="GO" id="GO:0008237">
    <property type="term" value="F:metallopeptidase activity"/>
    <property type="evidence" value="ECO:0007669"/>
    <property type="project" value="InterPro"/>
</dbReference>
<dbReference type="Proteomes" id="UP000585226">
    <property type="component" value="Unassembled WGS sequence"/>
</dbReference>
<organism evidence="3 4">
    <name type="scientific">Pseudomonas reactans</name>
    <dbReference type="NCBI Taxonomy" id="117680"/>
    <lineage>
        <taxon>Bacteria</taxon>
        <taxon>Pseudomonadati</taxon>
        <taxon>Pseudomonadota</taxon>
        <taxon>Gammaproteobacteria</taxon>
        <taxon>Pseudomonadales</taxon>
        <taxon>Pseudomonadaceae</taxon>
        <taxon>Pseudomonas</taxon>
    </lineage>
</organism>
<name>A0A7Y8G7N2_9PSED</name>
<dbReference type="InterPro" id="IPR024079">
    <property type="entry name" value="MetalloPept_cat_dom_sf"/>
</dbReference>
<feature type="region of interest" description="Disordered" evidence="1">
    <location>
        <begin position="1175"/>
        <end position="1197"/>
    </location>
</feature>
<feature type="region of interest" description="Disordered" evidence="1">
    <location>
        <begin position="251"/>
        <end position="270"/>
    </location>
</feature>
<dbReference type="InterPro" id="IPR046673">
    <property type="entry name" value="ToxA_N"/>
</dbReference>
<feature type="compositionally biased region" description="Basic and acidic residues" evidence="1">
    <location>
        <begin position="257"/>
        <end position="270"/>
    </location>
</feature>
<dbReference type="Gene3D" id="3.40.390.10">
    <property type="entry name" value="Collagenase (Catalytic Domain)"/>
    <property type="match status" value="1"/>
</dbReference>
<dbReference type="EMBL" id="JACASD010000094">
    <property type="protein sequence ID" value="NWE92114.1"/>
    <property type="molecule type" value="Genomic_DNA"/>
</dbReference>
<feature type="region of interest" description="Disordered" evidence="1">
    <location>
        <begin position="1308"/>
        <end position="1329"/>
    </location>
</feature>
<reference evidence="3 4" key="1">
    <citation type="submission" date="2020-04" db="EMBL/GenBank/DDBJ databases">
        <title>Molecular characterization of pseudomonads from Agaricus bisporus reveal novel blotch 2 pathogens in Western Europe.</title>
        <authorList>
            <person name="Taparia T."/>
            <person name="Krijger M."/>
            <person name="Haynes E."/>
            <person name="Elpinstone J.G."/>
            <person name="Noble R."/>
            <person name="Van Der Wolf J."/>
        </authorList>
    </citation>
    <scope>NUCLEOTIDE SEQUENCE [LARGE SCALE GENOMIC DNA]</scope>
    <source>
        <strain evidence="3 4">P8021</strain>
    </source>
</reference>
<evidence type="ECO:0000259" key="2">
    <source>
        <dbReference type="Pfam" id="PF20178"/>
    </source>
</evidence>
<evidence type="ECO:0000256" key="1">
    <source>
        <dbReference type="SAM" id="MobiDB-lite"/>
    </source>
</evidence>
<accession>A0A7Y8G7N2</accession>
<dbReference type="Pfam" id="PF20178">
    <property type="entry name" value="ToxA_N"/>
    <property type="match status" value="1"/>
</dbReference>
<evidence type="ECO:0000313" key="4">
    <source>
        <dbReference type="Proteomes" id="UP000585226"/>
    </source>
</evidence>
<proteinExistence type="predicted"/>
<evidence type="ECO:0000313" key="3">
    <source>
        <dbReference type="EMBL" id="NWE92114.1"/>
    </source>
</evidence>